<name>A0A0R2UHT1_9GAMM</name>
<dbReference type="Pfam" id="PF06835">
    <property type="entry name" value="LptC"/>
    <property type="match status" value="1"/>
</dbReference>
<dbReference type="InterPro" id="IPR026265">
    <property type="entry name" value="LptC"/>
</dbReference>
<dbReference type="Proteomes" id="UP000051213">
    <property type="component" value="Unassembled WGS sequence"/>
</dbReference>
<evidence type="ECO:0000256" key="3">
    <source>
        <dbReference type="ARBA" id="ARBA00022692"/>
    </source>
</evidence>
<keyword evidence="5 6" id="KW-0472">Membrane</keyword>
<keyword evidence="3 6" id="KW-0812">Transmembrane</keyword>
<evidence type="ECO:0000313" key="7">
    <source>
        <dbReference type="EMBL" id="KRO97019.1"/>
    </source>
</evidence>
<dbReference type="Gene3D" id="2.60.450.10">
    <property type="entry name" value="Lipopolysaccharide (LPS) transport protein A like domain"/>
    <property type="match status" value="1"/>
</dbReference>
<reference evidence="7 8" key="1">
    <citation type="submission" date="2015-10" db="EMBL/GenBank/DDBJ databases">
        <title>Metagenome-Assembled Genomes uncover a global brackish microbiome.</title>
        <authorList>
            <person name="Hugerth L.W."/>
            <person name="Larsson J."/>
            <person name="Alneberg J."/>
            <person name="Lindh M.V."/>
            <person name="Legrand C."/>
            <person name="Pinhassi J."/>
            <person name="Andersson A.F."/>
        </authorList>
    </citation>
    <scope>NUCLEOTIDE SEQUENCE [LARGE SCALE GENOMIC DNA]</scope>
    <source>
        <strain evidence="7">BACL26 MAG-121220-bin70</strain>
    </source>
</reference>
<keyword evidence="2" id="KW-0997">Cell inner membrane</keyword>
<dbReference type="InterPro" id="IPR010664">
    <property type="entry name" value="LipoPS_assembly_LptC-rel"/>
</dbReference>
<evidence type="ECO:0000256" key="4">
    <source>
        <dbReference type="ARBA" id="ARBA00022989"/>
    </source>
</evidence>
<evidence type="ECO:0000256" key="5">
    <source>
        <dbReference type="ARBA" id="ARBA00023136"/>
    </source>
</evidence>
<dbReference type="PANTHER" id="PTHR37481:SF1">
    <property type="entry name" value="LIPOPOLYSACCHARIDE EXPORT SYSTEM PROTEIN LPTC"/>
    <property type="match status" value="1"/>
</dbReference>
<dbReference type="NCBIfam" id="TIGR04409">
    <property type="entry name" value="LptC_YrbK"/>
    <property type="match status" value="1"/>
</dbReference>
<comment type="caution">
    <text evidence="7">The sequence shown here is derived from an EMBL/GenBank/DDBJ whole genome shotgun (WGS) entry which is preliminary data.</text>
</comment>
<evidence type="ECO:0000313" key="8">
    <source>
        <dbReference type="Proteomes" id="UP000051213"/>
    </source>
</evidence>
<feature type="transmembrane region" description="Helical" evidence="6">
    <location>
        <begin position="6"/>
        <end position="22"/>
    </location>
</feature>
<keyword evidence="4 6" id="KW-1133">Transmembrane helix</keyword>
<proteinExistence type="predicted"/>
<dbReference type="GO" id="GO:0030288">
    <property type="term" value="C:outer membrane-bounded periplasmic space"/>
    <property type="evidence" value="ECO:0007669"/>
    <property type="project" value="TreeGrafter"/>
</dbReference>
<dbReference type="GO" id="GO:0017089">
    <property type="term" value="F:glycolipid transfer activity"/>
    <property type="evidence" value="ECO:0007669"/>
    <property type="project" value="TreeGrafter"/>
</dbReference>
<dbReference type="GO" id="GO:0015221">
    <property type="term" value="F:lipopolysaccharide transmembrane transporter activity"/>
    <property type="evidence" value="ECO:0007669"/>
    <property type="project" value="InterPro"/>
</dbReference>
<evidence type="ECO:0008006" key="9">
    <source>
        <dbReference type="Google" id="ProtNLM"/>
    </source>
</evidence>
<dbReference type="PANTHER" id="PTHR37481">
    <property type="entry name" value="LIPOPOLYSACCHARIDE EXPORT SYSTEM PROTEIN LPTC"/>
    <property type="match status" value="1"/>
</dbReference>
<dbReference type="GO" id="GO:0005886">
    <property type="term" value="C:plasma membrane"/>
    <property type="evidence" value="ECO:0007669"/>
    <property type="project" value="InterPro"/>
</dbReference>
<evidence type="ECO:0000256" key="6">
    <source>
        <dbReference type="SAM" id="Phobius"/>
    </source>
</evidence>
<protein>
    <recommendedName>
        <fullName evidence="9">LPS export ABC transporter periplasmic protein LptC</fullName>
    </recommendedName>
</protein>
<accession>A0A0R2UHT1</accession>
<dbReference type="AlphaFoldDB" id="A0A0R2UHT1"/>
<evidence type="ECO:0000256" key="2">
    <source>
        <dbReference type="ARBA" id="ARBA00022519"/>
    </source>
</evidence>
<gene>
    <name evidence="7" type="ORF">ABS24_08840</name>
</gene>
<keyword evidence="1" id="KW-1003">Cell membrane</keyword>
<sequence>MIRQSFIGTALLIIVGWFLIVWDSPPESFMRDSNTSIVQERQVDGYMASITSQRFSVTGEQLFLLTSPKMQLFEGDSRLELTQPRFLSLPKGPNNKGKGIAFSADFGTLSGAGDLMFLEGNVKAIITGTEQKKTLTAASLEYQLTEMIVSTDKKFTLETAQSFLTGEGLVGDLNKDLFTLKSKVHGVHDAI</sequence>
<organism evidence="7 8">
    <name type="scientific">SAR92 bacterium BACL26 MAG-121220-bin70</name>
    <dbReference type="NCBI Taxonomy" id="1655626"/>
    <lineage>
        <taxon>Bacteria</taxon>
        <taxon>Pseudomonadati</taxon>
        <taxon>Pseudomonadota</taxon>
        <taxon>Gammaproteobacteria</taxon>
        <taxon>Cellvibrionales</taxon>
        <taxon>Porticoccaceae</taxon>
        <taxon>SAR92 clade</taxon>
    </lineage>
</organism>
<dbReference type="InterPro" id="IPR052363">
    <property type="entry name" value="LPS_export_LptC"/>
</dbReference>
<evidence type="ECO:0000256" key="1">
    <source>
        <dbReference type="ARBA" id="ARBA00022475"/>
    </source>
</evidence>
<dbReference type="EMBL" id="LICA01000022">
    <property type="protein sequence ID" value="KRO97019.1"/>
    <property type="molecule type" value="Genomic_DNA"/>
</dbReference>